<dbReference type="GO" id="GO:0016787">
    <property type="term" value="F:hydrolase activity"/>
    <property type="evidence" value="ECO:0007669"/>
    <property type="project" value="UniProtKB-KW"/>
</dbReference>
<dbReference type="EMBL" id="BMMS01000003">
    <property type="protein sequence ID" value="GGO82611.1"/>
    <property type="molecule type" value="Genomic_DNA"/>
</dbReference>
<reference evidence="3" key="1">
    <citation type="journal article" date="2014" name="Int. J. Syst. Evol. Microbiol.">
        <title>Complete genome sequence of Corynebacterium casei LMG S-19264T (=DSM 44701T), isolated from a smear-ripened cheese.</title>
        <authorList>
            <consortium name="US DOE Joint Genome Institute (JGI-PGF)"/>
            <person name="Walter F."/>
            <person name="Albersmeier A."/>
            <person name="Kalinowski J."/>
            <person name="Ruckert C."/>
        </authorList>
    </citation>
    <scope>NUCLEOTIDE SEQUENCE</scope>
    <source>
        <strain evidence="3">CGMCC 4.7201</strain>
    </source>
</reference>
<dbReference type="InterPro" id="IPR050789">
    <property type="entry name" value="Diverse_Enzym_Activities"/>
</dbReference>
<comment type="caution">
    <text evidence="3">The sequence shown here is derived from an EMBL/GenBank/DDBJ whole genome shotgun (WGS) entry which is preliminary data.</text>
</comment>
<dbReference type="Gene3D" id="3.40.710.10">
    <property type="entry name" value="DD-peptidase/beta-lactamase superfamily"/>
    <property type="match status" value="1"/>
</dbReference>
<dbReference type="PANTHER" id="PTHR43283:SF11">
    <property type="entry name" value="BETA-LACTAMASE-RELATED DOMAIN-CONTAINING PROTEIN"/>
    <property type="match status" value="1"/>
</dbReference>
<name>A0A917ZGF5_9ACTN</name>
<dbReference type="RefSeq" id="WP_373286951.1">
    <property type="nucleotide sequence ID" value="NZ_BMMS01000003.1"/>
</dbReference>
<dbReference type="Proteomes" id="UP000641932">
    <property type="component" value="Unassembled WGS sequence"/>
</dbReference>
<evidence type="ECO:0000256" key="1">
    <source>
        <dbReference type="ARBA" id="ARBA00022801"/>
    </source>
</evidence>
<dbReference type="InterPro" id="IPR001466">
    <property type="entry name" value="Beta-lactam-related"/>
</dbReference>
<evidence type="ECO:0000313" key="3">
    <source>
        <dbReference type="EMBL" id="GGO82611.1"/>
    </source>
</evidence>
<gene>
    <name evidence="3" type="ORF">GCM10012280_09620</name>
</gene>
<dbReference type="Pfam" id="PF00144">
    <property type="entry name" value="Beta-lactamase"/>
    <property type="match status" value="1"/>
</dbReference>
<dbReference type="AlphaFoldDB" id="A0A917ZGF5"/>
<evidence type="ECO:0000259" key="2">
    <source>
        <dbReference type="Pfam" id="PF00144"/>
    </source>
</evidence>
<dbReference type="SUPFAM" id="SSF56601">
    <property type="entry name" value="beta-lactamase/transpeptidase-like"/>
    <property type="match status" value="1"/>
</dbReference>
<proteinExistence type="predicted"/>
<organism evidence="3 4">
    <name type="scientific">Wenjunlia tyrosinilytica</name>
    <dbReference type="NCBI Taxonomy" id="1544741"/>
    <lineage>
        <taxon>Bacteria</taxon>
        <taxon>Bacillati</taxon>
        <taxon>Actinomycetota</taxon>
        <taxon>Actinomycetes</taxon>
        <taxon>Kitasatosporales</taxon>
        <taxon>Streptomycetaceae</taxon>
        <taxon>Wenjunlia</taxon>
    </lineage>
</organism>
<sequence>MSHCLDPDHLRRLVADVAGWCPPPFGRTAERPRPYAGAVVLAGRERTVAVHEAAGWALRYRAYDPDTDSGVELPRDQWLPMRRDTVFDLASLTKLFTALVAVREVERGTFGLDDRVAAHLPQFAEAGKERITVRHLLTHTSGLRAELPFHACPTRERRDELLWREAPLHPPGTAPVYSDLNLIALQWLLERITGHGLDTLVEVGITGPLGMTSTRFAPPSSWKSRIAATEDQRKPWGRLDRGLVHGEVHDENAHAFGGVSGHAGLFSDARDLGVLCRALLAGGTFEGTRILAPESVELLLSDAGTATGAPAHGLGFELDRPGYQGALAGPRTAGHTGFTGTCLILDRDTGAFLVLLTNAVHPYRGWSTNEPRVAAANHLARAVGRPTRPVR</sequence>
<keyword evidence="1" id="KW-0378">Hydrolase</keyword>
<dbReference type="InterPro" id="IPR012338">
    <property type="entry name" value="Beta-lactam/transpept-like"/>
</dbReference>
<keyword evidence="4" id="KW-1185">Reference proteome</keyword>
<dbReference type="PANTHER" id="PTHR43283">
    <property type="entry name" value="BETA-LACTAMASE-RELATED"/>
    <property type="match status" value="1"/>
</dbReference>
<accession>A0A917ZGF5</accession>
<reference evidence="3" key="2">
    <citation type="submission" date="2020-09" db="EMBL/GenBank/DDBJ databases">
        <authorList>
            <person name="Sun Q."/>
            <person name="Zhou Y."/>
        </authorList>
    </citation>
    <scope>NUCLEOTIDE SEQUENCE</scope>
    <source>
        <strain evidence="3">CGMCC 4.7201</strain>
    </source>
</reference>
<evidence type="ECO:0000313" key="4">
    <source>
        <dbReference type="Proteomes" id="UP000641932"/>
    </source>
</evidence>
<protein>
    <recommendedName>
        <fullName evidence="2">Beta-lactamase-related domain-containing protein</fullName>
    </recommendedName>
</protein>
<feature type="domain" description="Beta-lactamase-related" evidence="2">
    <location>
        <begin position="36"/>
        <end position="376"/>
    </location>
</feature>